<gene>
    <name evidence="1" type="ORF">HGO97_007175</name>
</gene>
<dbReference type="GO" id="GO:0016787">
    <property type="term" value="F:hydrolase activity"/>
    <property type="evidence" value="ECO:0007669"/>
    <property type="project" value="UniProtKB-KW"/>
</dbReference>
<keyword evidence="1" id="KW-0378">Hydrolase</keyword>
<proteinExistence type="predicted"/>
<accession>A0ABS6D334</accession>
<evidence type="ECO:0000313" key="1">
    <source>
        <dbReference type="EMBL" id="MBU3875591.1"/>
    </source>
</evidence>
<dbReference type="InterPro" id="IPR041492">
    <property type="entry name" value="HAD_2"/>
</dbReference>
<dbReference type="Pfam" id="PF13419">
    <property type="entry name" value="HAD_2"/>
    <property type="match status" value="1"/>
</dbReference>
<dbReference type="PANTHER" id="PTHR43434:SF1">
    <property type="entry name" value="PHOSPHOGLYCOLATE PHOSPHATASE"/>
    <property type="match status" value="1"/>
</dbReference>
<dbReference type="NCBIfam" id="TIGR01549">
    <property type="entry name" value="HAD-SF-IA-v1"/>
    <property type="match status" value="1"/>
</dbReference>
<dbReference type="InterPro" id="IPR050155">
    <property type="entry name" value="HAD-like_hydrolase_sf"/>
</dbReference>
<sequence>MKDGIIFDVDGTLWNSTEAVAESWNQAIAEHSDLEVRINGAMLKNLFGLPMDELYNAVFPELSKEEQQRLGDICFEYENKLLETKPGILYEGVKETLKELSKKTDLFIVSNCQCGYIEVLLKTTGLGPFIRDHLCFGDTNTSKGQTILKLMEKNGLKDVVYVGDTLGDSNACKEAGIPFIFAEYGFGDVPDAETKIRAISELIPLFDKE</sequence>
<reference evidence="1 2" key="1">
    <citation type="submission" date="2021-06" db="EMBL/GenBank/DDBJ databases">
        <title>Faecalicatena sp. nov. isolated from porcine feces.</title>
        <authorList>
            <person name="Oh B.S."/>
            <person name="Lee J.H."/>
        </authorList>
    </citation>
    <scope>NUCLEOTIDE SEQUENCE [LARGE SCALE GENOMIC DNA]</scope>
    <source>
        <strain evidence="1 2">AGMB00832</strain>
    </source>
</reference>
<protein>
    <submittedName>
        <fullName evidence="1">HAD family hydrolase</fullName>
    </submittedName>
</protein>
<dbReference type="PANTHER" id="PTHR43434">
    <property type="entry name" value="PHOSPHOGLYCOLATE PHOSPHATASE"/>
    <property type="match status" value="1"/>
</dbReference>
<dbReference type="EMBL" id="JABACJ020000005">
    <property type="protein sequence ID" value="MBU3875591.1"/>
    <property type="molecule type" value="Genomic_DNA"/>
</dbReference>
<dbReference type="SFLD" id="SFLDS00003">
    <property type="entry name" value="Haloacid_Dehalogenase"/>
    <property type="match status" value="1"/>
</dbReference>
<keyword evidence="2" id="KW-1185">Reference proteome</keyword>
<organism evidence="1 2">
    <name type="scientific">Faecalicatena faecalis</name>
    <dbReference type="NCBI Taxonomy" id="2726362"/>
    <lineage>
        <taxon>Bacteria</taxon>
        <taxon>Bacillati</taxon>
        <taxon>Bacillota</taxon>
        <taxon>Clostridia</taxon>
        <taxon>Lachnospirales</taxon>
        <taxon>Lachnospiraceae</taxon>
        <taxon>Faecalicatena</taxon>
    </lineage>
</organism>
<comment type="caution">
    <text evidence="1">The sequence shown here is derived from an EMBL/GenBank/DDBJ whole genome shotgun (WGS) entry which is preliminary data.</text>
</comment>
<dbReference type="InterPro" id="IPR006439">
    <property type="entry name" value="HAD-SF_hydro_IA"/>
</dbReference>
<evidence type="ECO:0000313" key="2">
    <source>
        <dbReference type="Proteomes" id="UP000723714"/>
    </source>
</evidence>
<dbReference type="SFLD" id="SFLDG01129">
    <property type="entry name" value="C1.5:_HAD__Beta-PGM__Phosphata"/>
    <property type="match status" value="1"/>
</dbReference>
<name>A0ABS6D334_9FIRM</name>
<dbReference type="Proteomes" id="UP000723714">
    <property type="component" value="Unassembled WGS sequence"/>
</dbReference>
<dbReference type="RefSeq" id="WP_216240638.1">
    <property type="nucleotide sequence ID" value="NZ_JABACJ020000005.1"/>
</dbReference>